<reference evidence="1 2" key="1">
    <citation type="journal article" date="2023" name="Life. Sci Alliance">
        <title>Evolutionary insights into 3D genome organization and epigenetic landscape of Vigna mungo.</title>
        <authorList>
            <person name="Junaid A."/>
            <person name="Singh B."/>
            <person name="Bhatia S."/>
        </authorList>
    </citation>
    <scope>NUCLEOTIDE SEQUENCE [LARGE SCALE GENOMIC DNA]</scope>
    <source>
        <strain evidence="1">Urdbean</strain>
    </source>
</reference>
<keyword evidence="2" id="KW-1185">Reference proteome</keyword>
<dbReference type="AlphaFoldDB" id="A0AAQ3MR84"/>
<name>A0AAQ3MR84_VIGMU</name>
<proteinExistence type="predicted"/>
<evidence type="ECO:0000313" key="1">
    <source>
        <dbReference type="EMBL" id="WVY95737.1"/>
    </source>
</evidence>
<gene>
    <name evidence="1" type="ORF">V8G54_027888</name>
</gene>
<dbReference type="EMBL" id="CP144692">
    <property type="protein sequence ID" value="WVY95737.1"/>
    <property type="molecule type" value="Genomic_DNA"/>
</dbReference>
<accession>A0AAQ3MR84</accession>
<protein>
    <submittedName>
        <fullName evidence="1">Uncharacterized protein</fullName>
    </submittedName>
</protein>
<feature type="non-terminal residue" evidence="1">
    <location>
        <position position="1"/>
    </location>
</feature>
<organism evidence="1 2">
    <name type="scientific">Vigna mungo</name>
    <name type="common">Black gram</name>
    <name type="synonym">Phaseolus mungo</name>
    <dbReference type="NCBI Taxonomy" id="3915"/>
    <lineage>
        <taxon>Eukaryota</taxon>
        <taxon>Viridiplantae</taxon>
        <taxon>Streptophyta</taxon>
        <taxon>Embryophyta</taxon>
        <taxon>Tracheophyta</taxon>
        <taxon>Spermatophyta</taxon>
        <taxon>Magnoliopsida</taxon>
        <taxon>eudicotyledons</taxon>
        <taxon>Gunneridae</taxon>
        <taxon>Pentapetalae</taxon>
        <taxon>rosids</taxon>
        <taxon>fabids</taxon>
        <taxon>Fabales</taxon>
        <taxon>Fabaceae</taxon>
        <taxon>Papilionoideae</taxon>
        <taxon>50 kb inversion clade</taxon>
        <taxon>NPAAA clade</taxon>
        <taxon>indigoferoid/millettioid clade</taxon>
        <taxon>Phaseoleae</taxon>
        <taxon>Vigna</taxon>
    </lineage>
</organism>
<evidence type="ECO:0000313" key="2">
    <source>
        <dbReference type="Proteomes" id="UP001374535"/>
    </source>
</evidence>
<dbReference type="Proteomes" id="UP001374535">
    <property type="component" value="Chromosome 9"/>
</dbReference>
<sequence>ITAKLTDRERDDMPTQYQLQIKVRKNSHTLPMQQGPPSTLSSCTSFCNLPFSSVRFSQLLFKNSHSTSISFIATHAFRYLDESLVSNTKPHRCGEPTRKLFEDCDAENHISVLKKLFEV</sequence>